<dbReference type="GO" id="GO:0003677">
    <property type="term" value="F:DNA binding"/>
    <property type="evidence" value="ECO:0007669"/>
    <property type="project" value="InterPro"/>
</dbReference>
<dbReference type="Proteomes" id="UP000219573">
    <property type="component" value="Unassembled WGS sequence"/>
</dbReference>
<reference evidence="3" key="1">
    <citation type="submission" date="2017-09" db="EMBL/GenBank/DDBJ databases">
        <authorList>
            <person name="Varghese N."/>
            <person name="Submissions S."/>
        </authorList>
    </citation>
    <scope>NUCLEOTIDE SEQUENCE [LARGE SCALE GENOMIC DNA]</scope>
    <source>
        <strain evidence="3">MSL47</strain>
    </source>
</reference>
<evidence type="ECO:0000313" key="2">
    <source>
        <dbReference type="EMBL" id="SNY19270.1"/>
    </source>
</evidence>
<dbReference type="EMBL" id="OBDZ01000005">
    <property type="protein sequence ID" value="SNY19270.1"/>
    <property type="molecule type" value="Genomic_DNA"/>
</dbReference>
<dbReference type="AlphaFoldDB" id="A0A285G6Q1"/>
<name>A0A285G6Q1_9FIRM</name>
<dbReference type="InterPro" id="IPR018330">
    <property type="entry name" value="RecT_fam"/>
</dbReference>
<protein>
    <submittedName>
        <fullName evidence="2">Recombination protein RecT</fullName>
    </submittedName>
</protein>
<organism evidence="2 3">
    <name type="scientific">Orenia metallireducens</name>
    <dbReference type="NCBI Taxonomy" id="1413210"/>
    <lineage>
        <taxon>Bacteria</taxon>
        <taxon>Bacillati</taxon>
        <taxon>Bacillota</taxon>
        <taxon>Clostridia</taxon>
        <taxon>Halanaerobiales</taxon>
        <taxon>Halobacteroidaceae</taxon>
        <taxon>Orenia</taxon>
    </lineage>
</organism>
<gene>
    <name evidence="2" type="ORF">SAMN06265827_10591</name>
</gene>
<dbReference type="GO" id="GO:0006259">
    <property type="term" value="P:DNA metabolic process"/>
    <property type="evidence" value="ECO:0007669"/>
    <property type="project" value="InterPro"/>
</dbReference>
<dbReference type="RefSeq" id="WP_097016924.1">
    <property type="nucleotide sequence ID" value="NZ_OBDZ01000005.1"/>
</dbReference>
<keyword evidence="3" id="KW-1185">Reference proteome</keyword>
<dbReference type="Pfam" id="PF03837">
    <property type="entry name" value="RecT"/>
    <property type="match status" value="1"/>
</dbReference>
<accession>A0A285G6Q1</accession>
<evidence type="ECO:0000256" key="1">
    <source>
        <dbReference type="SAM" id="MobiDB-lite"/>
    </source>
</evidence>
<feature type="region of interest" description="Disordered" evidence="1">
    <location>
        <begin position="247"/>
        <end position="285"/>
    </location>
</feature>
<proteinExistence type="predicted"/>
<sequence length="285" mass="32390">MSNLMMVKKDTVDVVAEKVREFQETGELKLPANYSPENAMKSAWLTLQSTLDKNKQPVLQVCNKDSIANALLDMVVQGLTPAKNQCYFVAYGKSLVLMRSYFGSIAVTKRVANAKDIYAQVIFKGDDFQYDIDNGRYKIVKHSQDFTSRMEGNAIGAYAVIEFNDERPDYVELMTMEQIKQAWAQGKTYKPSGNGTHQKFQEEMVKKTVINRACKKYINSSNDDSLFSESFNRANDTIAEQEVTEEIEENANSQVIDIEVEQEETQPVVEPEPEEEQKEIQGPDF</sequence>
<evidence type="ECO:0000313" key="3">
    <source>
        <dbReference type="Proteomes" id="UP000219573"/>
    </source>
</evidence>